<evidence type="ECO:0000313" key="4">
    <source>
        <dbReference type="EMBL" id="CAG8981111.1"/>
    </source>
</evidence>
<evidence type="ECO:0000256" key="1">
    <source>
        <dbReference type="ARBA" id="ARBA00006328"/>
    </source>
</evidence>
<dbReference type="EMBL" id="CAJVRM010000455">
    <property type="protein sequence ID" value="CAG8981195.1"/>
    <property type="molecule type" value="Genomic_DNA"/>
</dbReference>
<evidence type="ECO:0000256" key="2">
    <source>
        <dbReference type="ARBA" id="ARBA00022857"/>
    </source>
</evidence>
<dbReference type="Proteomes" id="UP000701801">
    <property type="component" value="Unassembled WGS sequence"/>
</dbReference>
<dbReference type="SUPFAM" id="SSF51735">
    <property type="entry name" value="NAD(P)-binding Rossmann-fold domains"/>
    <property type="match status" value="1"/>
</dbReference>
<feature type="domain" description="NmrA-like" evidence="3">
    <location>
        <begin position="4"/>
        <end position="255"/>
    </location>
</feature>
<dbReference type="GO" id="GO:0005634">
    <property type="term" value="C:nucleus"/>
    <property type="evidence" value="ECO:0007669"/>
    <property type="project" value="TreeGrafter"/>
</dbReference>
<dbReference type="Pfam" id="PF05368">
    <property type="entry name" value="NmrA"/>
    <property type="match status" value="1"/>
</dbReference>
<evidence type="ECO:0000259" key="3">
    <source>
        <dbReference type="Pfam" id="PF05368"/>
    </source>
</evidence>
<comment type="caution">
    <text evidence="4">The sequence shown here is derived from an EMBL/GenBank/DDBJ whole genome shotgun (WGS) entry which is preliminary data.</text>
</comment>
<reference evidence="4" key="1">
    <citation type="submission" date="2021-07" db="EMBL/GenBank/DDBJ databases">
        <authorList>
            <person name="Durling M."/>
        </authorList>
    </citation>
    <scope>NUCLEOTIDE SEQUENCE</scope>
</reference>
<dbReference type="EMBL" id="CAJVRM010000449">
    <property type="protein sequence ID" value="CAG8981111.1"/>
    <property type="molecule type" value="Genomic_DNA"/>
</dbReference>
<accession>A0A9N9M122</accession>
<keyword evidence="2" id="KW-0521">NADP</keyword>
<dbReference type="InterPro" id="IPR008030">
    <property type="entry name" value="NmrA-like"/>
</dbReference>
<comment type="similarity">
    <text evidence="1">Belongs to the NmrA-type oxidoreductase family.</text>
</comment>
<name>A0A9N9M122_9HELO</name>
<dbReference type="OrthoDB" id="3358371at2759"/>
<dbReference type="InterPro" id="IPR051164">
    <property type="entry name" value="NmrA-like_oxidored"/>
</dbReference>
<keyword evidence="6" id="KW-1185">Reference proteome</keyword>
<dbReference type="Gene3D" id="3.40.50.720">
    <property type="entry name" value="NAD(P)-binding Rossmann-like Domain"/>
    <property type="match status" value="1"/>
</dbReference>
<dbReference type="PANTHER" id="PTHR42748">
    <property type="entry name" value="NITROGEN METABOLITE REPRESSION PROTEIN NMRA FAMILY MEMBER"/>
    <property type="match status" value="1"/>
</dbReference>
<dbReference type="Gene3D" id="3.90.25.10">
    <property type="entry name" value="UDP-galactose 4-epimerase, domain 1"/>
    <property type="match status" value="1"/>
</dbReference>
<gene>
    <name evidence="4" type="ORF">HYALB_00013408</name>
    <name evidence="5" type="ORF">HYALB_00013855</name>
</gene>
<evidence type="ECO:0000313" key="6">
    <source>
        <dbReference type="Proteomes" id="UP000701801"/>
    </source>
</evidence>
<dbReference type="PANTHER" id="PTHR42748:SF7">
    <property type="entry name" value="NMRA LIKE REDOX SENSOR 1-RELATED"/>
    <property type="match status" value="1"/>
</dbReference>
<dbReference type="AlphaFoldDB" id="A0A9N9M122"/>
<sequence>MAATYLVTSATGSQGGSVVRELLARDLKVHAYVRDSTTDAALEIKSLGAVLFEGDFDNETSIAAAIKGCTGVFLNTFPGFLDPHTERKHAQNFINAAVKAKTVTTFVASTVLRPSVEELAGQKYAFPFLTFYYRQKGGVEKAVRKSGIKNTVILRPGYLTYNVLSPYHGFHFPGYPETRVMEVSYGADHQLEFLDAADVGKFAAAAFADPERFAGEEIDLFSEKLTVAEIASTITKVSGVEIKVSYRTDEETEQIRRSGRMPAIENQIWVKTHPSMRDNKNLEKYGIALGTLEGFLEREKDRLLETLGVAERTGRAKT</sequence>
<organism evidence="4 6">
    <name type="scientific">Hymenoscyphus albidus</name>
    <dbReference type="NCBI Taxonomy" id="595503"/>
    <lineage>
        <taxon>Eukaryota</taxon>
        <taxon>Fungi</taxon>
        <taxon>Dikarya</taxon>
        <taxon>Ascomycota</taxon>
        <taxon>Pezizomycotina</taxon>
        <taxon>Leotiomycetes</taxon>
        <taxon>Helotiales</taxon>
        <taxon>Helotiaceae</taxon>
        <taxon>Hymenoscyphus</taxon>
    </lineage>
</organism>
<evidence type="ECO:0000313" key="5">
    <source>
        <dbReference type="EMBL" id="CAG8981195.1"/>
    </source>
</evidence>
<protein>
    <recommendedName>
        <fullName evidence="3">NmrA-like domain-containing protein</fullName>
    </recommendedName>
</protein>
<proteinExistence type="inferred from homology"/>
<dbReference type="InterPro" id="IPR036291">
    <property type="entry name" value="NAD(P)-bd_dom_sf"/>
</dbReference>